<comment type="subcellular location">
    <subcellularLocation>
        <location evidence="1">Cell outer membrane</location>
    </subcellularLocation>
</comment>
<proteinExistence type="predicted"/>
<dbReference type="InterPro" id="IPR006665">
    <property type="entry name" value="OmpA-like"/>
</dbReference>
<dbReference type="SUPFAM" id="SSF53850">
    <property type="entry name" value="Periplasmic binding protein-like II"/>
    <property type="match status" value="1"/>
</dbReference>
<dbReference type="GO" id="GO:0009279">
    <property type="term" value="C:cell outer membrane"/>
    <property type="evidence" value="ECO:0007669"/>
    <property type="project" value="UniProtKB-SubCell"/>
</dbReference>
<dbReference type="AlphaFoldDB" id="A0A6B3L8C3"/>
<dbReference type="PROSITE" id="PS51123">
    <property type="entry name" value="OMPA_2"/>
    <property type="match status" value="1"/>
</dbReference>
<evidence type="ECO:0000256" key="4">
    <source>
        <dbReference type="SAM" id="Coils"/>
    </source>
</evidence>
<dbReference type="Gene3D" id="3.30.1330.60">
    <property type="entry name" value="OmpA-like domain"/>
    <property type="match status" value="1"/>
</dbReference>
<dbReference type="CDD" id="cd07185">
    <property type="entry name" value="OmpA_C-like"/>
    <property type="match status" value="1"/>
</dbReference>
<keyword evidence="2 5" id="KW-0472">Membrane</keyword>
<dbReference type="EMBL" id="CP066776">
    <property type="protein sequence ID" value="QQL43760.1"/>
    <property type="molecule type" value="Genomic_DNA"/>
</dbReference>
<evidence type="ECO:0000256" key="1">
    <source>
        <dbReference type="ARBA" id="ARBA00004442"/>
    </source>
</evidence>
<dbReference type="Gene3D" id="3.40.190.10">
    <property type="entry name" value="Periplasmic binding protein-like II"/>
    <property type="match status" value="2"/>
</dbReference>
<dbReference type="PANTHER" id="PTHR30329">
    <property type="entry name" value="STATOR ELEMENT OF FLAGELLAR MOTOR COMPLEX"/>
    <property type="match status" value="1"/>
</dbReference>
<evidence type="ECO:0000256" key="2">
    <source>
        <dbReference type="ARBA" id="ARBA00023136"/>
    </source>
</evidence>
<dbReference type="InterPro" id="IPR050330">
    <property type="entry name" value="Bact_OuterMem_StrucFunc"/>
</dbReference>
<organism evidence="6 7">
    <name type="scientific">Sulfuriroseicoccus oceanibius</name>
    <dbReference type="NCBI Taxonomy" id="2707525"/>
    <lineage>
        <taxon>Bacteria</taxon>
        <taxon>Pseudomonadati</taxon>
        <taxon>Verrucomicrobiota</taxon>
        <taxon>Verrucomicrobiia</taxon>
        <taxon>Verrucomicrobiales</taxon>
        <taxon>Verrucomicrobiaceae</taxon>
        <taxon>Sulfuriroseicoccus</taxon>
    </lineage>
</organism>
<keyword evidence="5" id="KW-1133">Transmembrane helix</keyword>
<keyword evidence="5" id="KW-0812">Transmembrane</keyword>
<dbReference type="KEGG" id="soa:G3M56_007555"/>
<name>A0A6B3L8C3_9BACT</name>
<feature type="transmembrane region" description="Helical" evidence="5">
    <location>
        <begin position="57"/>
        <end position="78"/>
    </location>
</feature>
<reference evidence="6 7" key="1">
    <citation type="submission" date="2020-12" db="EMBL/GenBank/DDBJ databases">
        <title>Sulforoseuscoccus oceanibium gen. nov., sp. nov., a representative of the phylum Verrucomicrobia with special cytoplasmic membrane, and proposal of Sulforoseuscoccusaceae fam. nov.</title>
        <authorList>
            <person name="Xi F."/>
        </authorList>
    </citation>
    <scope>NUCLEOTIDE SEQUENCE [LARGE SCALE GENOMIC DNA]</scope>
    <source>
        <strain evidence="6 7">T37</strain>
    </source>
</reference>
<sequence length="656" mass="71039">MSSKKFRCDDPTESCPLSVSKEIVDPTPDWKCPCNNPHCETFREPIKVTETRGFKSAIKGIFALLVVALIALGAYRFITADRCEGKLNSIHESLEQLSSEVGSLETAIAASQSTQGNQAAIAELQQGVGALASAANGALAAKDDEKVAALQAQASEFEKQLQHLQQKASQPLQTDELRTQAGQLVQSLQQLEETTQTTQQESACDTHGVDYDNLTESVRAEMARASKLARGNDDTQGRDSDKQQLMVIGESLTGIQQSLNAYVPLPPVLFDASEATMRIVTVDTLGVRLLQPLILAQLTDVEIQTDGSSSYVRSGEEKILITTTSVDQAFTLLAEGKADLLIVNRPPSEAELAQLGPDFKESRSVAEVIALDAMTLLAHPETELETYHINDNANLITANGELNELVKSLAQRWGLQPITVDGSTTETAVLLDKSVIGLGAYHAESRNIRAKRLAVQATKDTRPLKPSPFTIATEDYPFTYRVVAWTPQSPSQNALDFVQFATSDKGQSTVADCGFVDLRLRPMQGSVDPRILAALGEALGEDIKSALRISTNLRFATGKSDLDLKAQADLERLPKFVAANYPKHQLVILGFTDSTGGADINIPLSKERAQTVVDELLKSNVDTKAAGLGSEFPIDTNETEAGKARNRRAEVWVVKP</sequence>
<evidence type="ECO:0000256" key="5">
    <source>
        <dbReference type="SAM" id="Phobius"/>
    </source>
</evidence>
<dbReference type="InterPro" id="IPR036737">
    <property type="entry name" value="OmpA-like_sf"/>
</dbReference>
<dbReference type="Pfam" id="PF00691">
    <property type="entry name" value="OmpA"/>
    <property type="match status" value="1"/>
</dbReference>
<keyword evidence="7" id="KW-1185">Reference proteome</keyword>
<feature type="coiled-coil region" evidence="4">
    <location>
        <begin position="140"/>
        <end position="194"/>
    </location>
</feature>
<protein>
    <submittedName>
        <fullName evidence="6">OmpA family protein</fullName>
    </submittedName>
</protein>
<dbReference type="SUPFAM" id="SSF103088">
    <property type="entry name" value="OmpA-like"/>
    <property type="match status" value="1"/>
</dbReference>
<dbReference type="RefSeq" id="WP_164361685.1">
    <property type="nucleotide sequence ID" value="NZ_CP066776.1"/>
</dbReference>
<dbReference type="Proteomes" id="UP000475117">
    <property type="component" value="Chromosome"/>
</dbReference>
<evidence type="ECO:0000313" key="7">
    <source>
        <dbReference type="Proteomes" id="UP000475117"/>
    </source>
</evidence>
<keyword evidence="3" id="KW-0998">Cell outer membrane</keyword>
<dbReference type="InterPro" id="IPR006664">
    <property type="entry name" value="OMP_bac"/>
</dbReference>
<dbReference type="PRINTS" id="PR01021">
    <property type="entry name" value="OMPADOMAIN"/>
</dbReference>
<evidence type="ECO:0000313" key="6">
    <source>
        <dbReference type="EMBL" id="QQL43760.1"/>
    </source>
</evidence>
<evidence type="ECO:0000256" key="3">
    <source>
        <dbReference type="ARBA" id="ARBA00023237"/>
    </source>
</evidence>
<dbReference type="PANTHER" id="PTHR30329:SF21">
    <property type="entry name" value="LIPOPROTEIN YIAD-RELATED"/>
    <property type="match status" value="1"/>
</dbReference>
<accession>A0A6B3L8C3</accession>
<keyword evidence="4" id="KW-0175">Coiled coil</keyword>
<gene>
    <name evidence="6" type="ORF">G3M56_007555</name>
</gene>